<gene>
    <name evidence="2" type="ORF">C2G38_646181</name>
</gene>
<dbReference type="AlphaFoldDB" id="A0A397U3P4"/>
<accession>A0A397U3P4</accession>
<dbReference type="Pfam" id="PF07707">
    <property type="entry name" value="BACK"/>
    <property type="match status" value="1"/>
</dbReference>
<sequence length="373" mass="43975">MFIASEILLEELAKHIENHLIETKTNWLRSHFTRIYQKSFQNNHFQSLQKWCNDFLVNYPNKIFDSEDFTTLQENTLISLIKRDDLQMEEIKIWKFIIKWGIAQNPDLSLDGSENWTNDKFLALKNTLQNCLPHVRYFQISGDDIVDHVQPYHQILDRNLWNDIMKRAVNPNREISSIILPPRTILTATLSTRTMEPFSTVINEAHAAEIATWIDKKIEMYSITDNPYEFKLLFRGTRDSFTADEFWRVCDKQANTVVIMKIKDTDEILGGYNPKKWDNSTVGWIKCKDSFIFSLKNGTINSSILSRVKDPKYAICCGSESDLWFGFNDLEMNDNFNQYDGCYYIQLSYEKEIRKMSGYFSITEFEVFQIKRK</sequence>
<dbReference type="Pfam" id="PF07534">
    <property type="entry name" value="TLD"/>
    <property type="match status" value="1"/>
</dbReference>
<organism evidence="2 3">
    <name type="scientific">Gigaspora rosea</name>
    <dbReference type="NCBI Taxonomy" id="44941"/>
    <lineage>
        <taxon>Eukaryota</taxon>
        <taxon>Fungi</taxon>
        <taxon>Fungi incertae sedis</taxon>
        <taxon>Mucoromycota</taxon>
        <taxon>Glomeromycotina</taxon>
        <taxon>Glomeromycetes</taxon>
        <taxon>Diversisporales</taxon>
        <taxon>Gigasporaceae</taxon>
        <taxon>Gigaspora</taxon>
    </lineage>
</organism>
<evidence type="ECO:0000313" key="2">
    <source>
        <dbReference type="EMBL" id="RIB04862.1"/>
    </source>
</evidence>
<keyword evidence="3" id="KW-1185">Reference proteome</keyword>
<name>A0A397U3P4_9GLOM</name>
<feature type="domain" description="TLDc" evidence="1">
    <location>
        <begin position="200"/>
        <end position="371"/>
    </location>
</feature>
<proteinExistence type="predicted"/>
<evidence type="ECO:0000313" key="3">
    <source>
        <dbReference type="Proteomes" id="UP000266673"/>
    </source>
</evidence>
<dbReference type="PROSITE" id="PS51886">
    <property type="entry name" value="TLDC"/>
    <property type="match status" value="1"/>
</dbReference>
<protein>
    <recommendedName>
        <fullName evidence="1">TLDc domain-containing protein</fullName>
    </recommendedName>
</protein>
<dbReference type="InterPro" id="IPR011705">
    <property type="entry name" value="BACK"/>
</dbReference>
<evidence type="ECO:0000259" key="1">
    <source>
        <dbReference type="PROSITE" id="PS51886"/>
    </source>
</evidence>
<dbReference type="InterPro" id="IPR006571">
    <property type="entry name" value="TLDc_dom"/>
</dbReference>
<dbReference type="Gene3D" id="1.25.40.420">
    <property type="match status" value="1"/>
</dbReference>
<dbReference type="OrthoDB" id="5430411at2759"/>
<dbReference type="Proteomes" id="UP000266673">
    <property type="component" value="Unassembled WGS sequence"/>
</dbReference>
<reference evidence="2 3" key="1">
    <citation type="submission" date="2018-06" db="EMBL/GenBank/DDBJ databases">
        <title>Comparative genomics reveals the genomic features of Rhizophagus irregularis, R. cerebriforme, R. diaphanum and Gigaspora rosea, and their symbiotic lifestyle signature.</title>
        <authorList>
            <person name="Morin E."/>
            <person name="San Clemente H."/>
            <person name="Chen E.C.H."/>
            <person name="De La Providencia I."/>
            <person name="Hainaut M."/>
            <person name="Kuo A."/>
            <person name="Kohler A."/>
            <person name="Murat C."/>
            <person name="Tang N."/>
            <person name="Roy S."/>
            <person name="Loubradou J."/>
            <person name="Henrissat B."/>
            <person name="Grigoriev I.V."/>
            <person name="Corradi N."/>
            <person name="Roux C."/>
            <person name="Martin F.M."/>
        </authorList>
    </citation>
    <scope>NUCLEOTIDE SEQUENCE [LARGE SCALE GENOMIC DNA]</scope>
    <source>
        <strain evidence="2 3">DAOM 194757</strain>
    </source>
</reference>
<dbReference type="EMBL" id="QKWP01002095">
    <property type="protein sequence ID" value="RIB04862.1"/>
    <property type="molecule type" value="Genomic_DNA"/>
</dbReference>
<comment type="caution">
    <text evidence="2">The sequence shown here is derived from an EMBL/GenBank/DDBJ whole genome shotgun (WGS) entry which is preliminary data.</text>
</comment>